<dbReference type="AlphaFoldDB" id="A0A9Q1K2A3"/>
<gene>
    <name evidence="2" type="ORF">Cgig2_033224</name>
</gene>
<keyword evidence="3" id="KW-1185">Reference proteome</keyword>
<reference evidence="2" key="1">
    <citation type="submission" date="2022-04" db="EMBL/GenBank/DDBJ databases">
        <title>Carnegiea gigantea Genome sequencing and assembly v2.</title>
        <authorList>
            <person name="Copetti D."/>
            <person name="Sanderson M.J."/>
            <person name="Burquez A."/>
            <person name="Wojciechowski M.F."/>
        </authorList>
    </citation>
    <scope>NUCLEOTIDE SEQUENCE</scope>
    <source>
        <strain evidence="2">SGP5-SGP5p</strain>
        <tissue evidence="2">Aerial part</tissue>
    </source>
</reference>
<evidence type="ECO:0000313" key="3">
    <source>
        <dbReference type="Proteomes" id="UP001153076"/>
    </source>
</evidence>
<dbReference type="Proteomes" id="UP001153076">
    <property type="component" value="Unassembled WGS sequence"/>
</dbReference>
<protein>
    <submittedName>
        <fullName evidence="2">Uncharacterized protein</fullName>
    </submittedName>
</protein>
<organism evidence="2 3">
    <name type="scientific">Carnegiea gigantea</name>
    <dbReference type="NCBI Taxonomy" id="171969"/>
    <lineage>
        <taxon>Eukaryota</taxon>
        <taxon>Viridiplantae</taxon>
        <taxon>Streptophyta</taxon>
        <taxon>Embryophyta</taxon>
        <taxon>Tracheophyta</taxon>
        <taxon>Spermatophyta</taxon>
        <taxon>Magnoliopsida</taxon>
        <taxon>eudicotyledons</taxon>
        <taxon>Gunneridae</taxon>
        <taxon>Pentapetalae</taxon>
        <taxon>Caryophyllales</taxon>
        <taxon>Cactineae</taxon>
        <taxon>Cactaceae</taxon>
        <taxon>Cactoideae</taxon>
        <taxon>Echinocereeae</taxon>
        <taxon>Carnegiea</taxon>
    </lineage>
</organism>
<evidence type="ECO:0000256" key="1">
    <source>
        <dbReference type="SAM" id="MobiDB-lite"/>
    </source>
</evidence>
<evidence type="ECO:0000313" key="2">
    <source>
        <dbReference type="EMBL" id="KAJ8435485.1"/>
    </source>
</evidence>
<name>A0A9Q1K2A3_9CARY</name>
<proteinExistence type="predicted"/>
<comment type="caution">
    <text evidence="2">The sequence shown here is derived from an EMBL/GenBank/DDBJ whole genome shotgun (WGS) entry which is preliminary data.</text>
</comment>
<accession>A0A9Q1K2A3</accession>
<feature type="region of interest" description="Disordered" evidence="1">
    <location>
        <begin position="75"/>
        <end position="98"/>
    </location>
</feature>
<sequence length="166" mass="18886">MAELWGRLVCLGRSIDRTDSFESMKVLIDTYCLTKQLKEMYYSILRMLAMNWWLKEVGSGVPVIQKVHAAARSSSMEASDSNEGVVGFEEADDEVPTQDEMAATYQKGTDMGAEKGADKAVEKPPNIKTSFDKNFKLNNIYRPRKFRKATSSHLIIRNKKRVKTRL</sequence>
<dbReference type="EMBL" id="JAKOGI010000410">
    <property type="protein sequence ID" value="KAJ8435485.1"/>
    <property type="molecule type" value="Genomic_DNA"/>
</dbReference>